<dbReference type="InterPro" id="IPR057207">
    <property type="entry name" value="FBXL15_LRR"/>
</dbReference>
<dbReference type="EMBL" id="JADGMS010000009">
    <property type="protein sequence ID" value="KAF9676199.1"/>
    <property type="molecule type" value="Genomic_DNA"/>
</dbReference>
<feature type="domain" description="F-box/LRR-repeat protein 15-like leucin rich repeat" evidence="1">
    <location>
        <begin position="29"/>
        <end position="138"/>
    </location>
</feature>
<evidence type="ECO:0000313" key="3">
    <source>
        <dbReference type="Proteomes" id="UP000657918"/>
    </source>
</evidence>
<dbReference type="AlphaFoldDB" id="A0A835JYH8"/>
<proteinExistence type="predicted"/>
<dbReference type="InterPro" id="IPR032675">
    <property type="entry name" value="LRR_dom_sf"/>
</dbReference>
<dbReference type="OrthoDB" id="2585512at2759"/>
<sequence>MASNKMRCDALILMFDVSLFLQHNFARVWALVSEKLTSLEIGYVSSVMVTELVAPSLGPHQSPNHVRPSILPGIQRLCLSVGYVTDAMVSTISKGLMSLTHLDLPDAPIIEPTIAFDLTSSGLQQINQRGKLEHLSLTWKVFVMEASVELQIQDSKQSCIYALVCTSSSSTLAKCRVPIFELRMRQCPLIGDASVMSLASMRVDEDRLHGCSLQLLDPYNCGGRYNTTFIPVVKETYFPRLRCLGVTGSVRRDIVDALARS</sequence>
<reference evidence="2 3" key="1">
    <citation type="submission" date="2020-10" db="EMBL/GenBank/DDBJ databases">
        <title>Plant Genome Project.</title>
        <authorList>
            <person name="Zhang R.-G."/>
        </authorList>
    </citation>
    <scope>NUCLEOTIDE SEQUENCE [LARGE SCALE GENOMIC DNA]</scope>
    <source>
        <strain evidence="2">FAFU-HL-1</strain>
        <tissue evidence="2">Leaf</tissue>
    </source>
</reference>
<dbReference type="Gene3D" id="3.80.10.10">
    <property type="entry name" value="Ribonuclease Inhibitor"/>
    <property type="match status" value="1"/>
</dbReference>
<name>A0A835JYH8_9ROSI</name>
<keyword evidence="3" id="KW-1185">Reference proteome</keyword>
<organism evidence="2 3">
    <name type="scientific">Salix dunnii</name>
    <dbReference type="NCBI Taxonomy" id="1413687"/>
    <lineage>
        <taxon>Eukaryota</taxon>
        <taxon>Viridiplantae</taxon>
        <taxon>Streptophyta</taxon>
        <taxon>Embryophyta</taxon>
        <taxon>Tracheophyta</taxon>
        <taxon>Spermatophyta</taxon>
        <taxon>Magnoliopsida</taxon>
        <taxon>eudicotyledons</taxon>
        <taxon>Gunneridae</taxon>
        <taxon>Pentapetalae</taxon>
        <taxon>rosids</taxon>
        <taxon>fabids</taxon>
        <taxon>Malpighiales</taxon>
        <taxon>Salicaceae</taxon>
        <taxon>Saliceae</taxon>
        <taxon>Salix</taxon>
    </lineage>
</organism>
<evidence type="ECO:0000313" key="2">
    <source>
        <dbReference type="EMBL" id="KAF9676199.1"/>
    </source>
</evidence>
<accession>A0A835JYH8</accession>
<dbReference type="Pfam" id="PF25372">
    <property type="entry name" value="DUF7885"/>
    <property type="match status" value="1"/>
</dbReference>
<gene>
    <name evidence="2" type="ORF">SADUNF_Sadunf09G0113400</name>
</gene>
<evidence type="ECO:0000259" key="1">
    <source>
        <dbReference type="Pfam" id="PF25372"/>
    </source>
</evidence>
<dbReference type="Proteomes" id="UP000657918">
    <property type="component" value="Unassembled WGS sequence"/>
</dbReference>
<comment type="caution">
    <text evidence="2">The sequence shown here is derived from an EMBL/GenBank/DDBJ whole genome shotgun (WGS) entry which is preliminary data.</text>
</comment>
<protein>
    <recommendedName>
        <fullName evidence="1">F-box/LRR-repeat protein 15-like leucin rich repeat domain-containing protein</fullName>
    </recommendedName>
</protein>
<dbReference type="SUPFAM" id="SSF52047">
    <property type="entry name" value="RNI-like"/>
    <property type="match status" value="1"/>
</dbReference>